<feature type="active site" description="Nucleophile" evidence="4">
    <location>
        <position position="48"/>
    </location>
</feature>
<dbReference type="InterPro" id="IPR002641">
    <property type="entry name" value="PNPLA_dom"/>
</dbReference>
<feature type="short sequence motif" description="GXGXXG" evidence="4">
    <location>
        <begin position="19"/>
        <end position="24"/>
    </location>
</feature>
<evidence type="ECO:0000259" key="5">
    <source>
        <dbReference type="PROSITE" id="PS51635"/>
    </source>
</evidence>
<dbReference type="PROSITE" id="PS51635">
    <property type="entry name" value="PNPLA"/>
    <property type="match status" value="1"/>
</dbReference>
<dbReference type="AlphaFoldDB" id="A0A2D2D2K4"/>
<dbReference type="EMBL" id="CP023737">
    <property type="protein sequence ID" value="ATQ69215.1"/>
    <property type="molecule type" value="Genomic_DNA"/>
</dbReference>
<dbReference type="Proteomes" id="UP000230709">
    <property type="component" value="Chromosome"/>
</dbReference>
<evidence type="ECO:0000313" key="7">
    <source>
        <dbReference type="Proteomes" id="UP000230709"/>
    </source>
</evidence>
<dbReference type="Gene3D" id="3.40.1090.10">
    <property type="entry name" value="Cytosolic phospholipase A2 catalytic domain"/>
    <property type="match status" value="2"/>
</dbReference>
<sequence length="290" mass="31090">MEQKTGNAFGFSVAVALGGGGARGLAHIAVLEALDELGVRPCAIAGSSIGAIVGAAYAAGFSGSDLRLHAEEMFRNRMRLARRLLRSRARRRVRTFSDFAHPALLDAERFLEAFWPPGIPTTFEELPIPFLAVATDFRLRREAVVSSGPLRPAVAGSMAIPGLVRPVAYGDSYLIDGGLVNPLPYNHLVGLADIIVAVDVSGSSNGRERGRPPSPFETIIVASQIMMNAISARMLAEQPPDVLISPAVRQYLALDLFKAKHIFAAGDACREEVALGLRRAATRLQLQRLA</sequence>
<dbReference type="Pfam" id="PF01734">
    <property type="entry name" value="Patatin"/>
    <property type="match status" value="1"/>
</dbReference>
<proteinExistence type="predicted"/>
<evidence type="ECO:0000256" key="1">
    <source>
        <dbReference type="ARBA" id="ARBA00022801"/>
    </source>
</evidence>
<dbReference type="InterPro" id="IPR050301">
    <property type="entry name" value="NTE"/>
</dbReference>
<dbReference type="KEGG" id="mtw:CQW49_16005"/>
<keyword evidence="7" id="KW-1185">Reference proteome</keyword>
<keyword evidence="2 4" id="KW-0442">Lipid degradation</keyword>
<organism evidence="6 7">
    <name type="scientific">Methylosinus trichosporium (strain ATCC 35070 / NCIMB 11131 / UNIQEM 75 / OB3b)</name>
    <dbReference type="NCBI Taxonomy" id="595536"/>
    <lineage>
        <taxon>Bacteria</taxon>
        <taxon>Pseudomonadati</taxon>
        <taxon>Pseudomonadota</taxon>
        <taxon>Alphaproteobacteria</taxon>
        <taxon>Hyphomicrobiales</taxon>
        <taxon>Methylocystaceae</taxon>
        <taxon>Methylosinus</taxon>
    </lineage>
</organism>
<protein>
    <submittedName>
        <fullName evidence="6">Patatin</fullName>
    </submittedName>
</protein>
<dbReference type="RefSeq" id="WP_003611719.1">
    <property type="nucleotide sequence ID" value="NZ_ADVE02000001.1"/>
</dbReference>
<gene>
    <name evidence="6" type="ORF">CQW49_16005</name>
</gene>
<dbReference type="PANTHER" id="PTHR14226">
    <property type="entry name" value="NEUROPATHY TARGET ESTERASE/SWISS CHEESE D.MELANOGASTER"/>
    <property type="match status" value="1"/>
</dbReference>
<dbReference type="SUPFAM" id="SSF52151">
    <property type="entry name" value="FabD/lysophospholipase-like"/>
    <property type="match status" value="1"/>
</dbReference>
<keyword evidence="3 4" id="KW-0443">Lipid metabolism</keyword>
<reference evidence="7" key="1">
    <citation type="submission" date="2017-10" db="EMBL/GenBank/DDBJ databases">
        <title>Completed PacBio SMRT sequence of Methylosinus trichosporium OB3b reveals presence of a third large plasmid.</title>
        <authorList>
            <person name="Charles T.C."/>
            <person name="Lynch M.D.J."/>
            <person name="Heil J.R."/>
            <person name="Cheng J."/>
        </authorList>
    </citation>
    <scope>NUCLEOTIDE SEQUENCE [LARGE SCALE GENOMIC DNA]</scope>
    <source>
        <strain evidence="7">OB3b</strain>
    </source>
</reference>
<feature type="domain" description="PNPLA" evidence="5">
    <location>
        <begin position="15"/>
        <end position="189"/>
    </location>
</feature>
<dbReference type="GO" id="GO:0016787">
    <property type="term" value="F:hydrolase activity"/>
    <property type="evidence" value="ECO:0007669"/>
    <property type="project" value="UniProtKB-UniRule"/>
</dbReference>
<feature type="short sequence motif" description="GXSXG" evidence="4">
    <location>
        <begin position="46"/>
        <end position="50"/>
    </location>
</feature>
<name>A0A2D2D2K4_METT3</name>
<evidence type="ECO:0000256" key="4">
    <source>
        <dbReference type="PROSITE-ProRule" id="PRU01161"/>
    </source>
</evidence>
<evidence type="ECO:0000256" key="3">
    <source>
        <dbReference type="ARBA" id="ARBA00023098"/>
    </source>
</evidence>
<accession>A0A2D2D2K4</accession>
<dbReference type="GO" id="GO:0016042">
    <property type="term" value="P:lipid catabolic process"/>
    <property type="evidence" value="ECO:0007669"/>
    <property type="project" value="UniProtKB-UniRule"/>
</dbReference>
<dbReference type="PANTHER" id="PTHR14226:SF76">
    <property type="entry name" value="NTE FAMILY PROTEIN RSSA"/>
    <property type="match status" value="1"/>
</dbReference>
<feature type="active site" description="Proton acceptor" evidence="4">
    <location>
        <position position="176"/>
    </location>
</feature>
<evidence type="ECO:0000313" key="6">
    <source>
        <dbReference type="EMBL" id="ATQ69215.1"/>
    </source>
</evidence>
<evidence type="ECO:0000256" key="2">
    <source>
        <dbReference type="ARBA" id="ARBA00022963"/>
    </source>
</evidence>
<dbReference type="InterPro" id="IPR016035">
    <property type="entry name" value="Acyl_Trfase/lysoPLipase"/>
</dbReference>
<keyword evidence="1 4" id="KW-0378">Hydrolase</keyword>
<feature type="short sequence motif" description="DGA/G" evidence="4">
    <location>
        <begin position="176"/>
        <end position="178"/>
    </location>
</feature>